<dbReference type="EMBL" id="JAFIRN010000001">
    <property type="protein sequence ID" value="KAG5856441.1"/>
    <property type="molecule type" value="Genomic_DNA"/>
</dbReference>
<keyword evidence="3" id="KW-1185">Reference proteome</keyword>
<gene>
    <name evidence="2" type="ORF">ANANG_G00007990</name>
</gene>
<sequence length="119" mass="12901">MSPAVMVMLISELKCIFSLLPQRLQSTPSLSQRWALLQTLRNSVSTSSGDITKRCSGACCLCPVAPITINLYAFATGQMWQTVSCLVPLWLGSLHVCPVVPHCGWVVCMCALLYPTVVG</sequence>
<evidence type="ECO:0008006" key="4">
    <source>
        <dbReference type="Google" id="ProtNLM"/>
    </source>
</evidence>
<keyword evidence="1" id="KW-0732">Signal</keyword>
<evidence type="ECO:0000256" key="1">
    <source>
        <dbReference type="SAM" id="SignalP"/>
    </source>
</evidence>
<reference evidence="2" key="1">
    <citation type="submission" date="2021-01" db="EMBL/GenBank/DDBJ databases">
        <title>A chromosome-scale assembly of European eel, Anguilla anguilla.</title>
        <authorList>
            <person name="Henkel C."/>
            <person name="Jong-Raadsen S.A."/>
            <person name="Dufour S."/>
            <person name="Weltzien F.-A."/>
            <person name="Palstra A.P."/>
            <person name="Pelster B."/>
            <person name="Spaink H.P."/>
            <person name="Van Den Thillart G.E."/>
            <person name="Jansen H."/>
            <person name="Zahm M."/>
            <person name="Klopp C."/>
            <person name="Cedric C."/>
            <person name="Louis A."/>
            <person name="Berthelot C."/>
            <person name="Parey E."/>
            <person name="Roest Crollius H."/>
            <person name="Montfort J."/>
            <person name="Robinson-Rechavi M."/>
            <person name="Bucao C."/>
            <person name="Bouchez O."/>
            <person name="Gislard M."/>
            <person name="Lluch J."/>
            <person name="Milhes M."/>
            <person name="Lampietro C."/>
            <person name="Lopez Roques C."/>
            <person name="Donnadieu C."/>
            <person name="Braasch I."/>
            <person name="Desvignes T."/>
            <person name="Postlethwait J."/>
            <person name="Bobe J."/>
            <person name="Guiguen Y."/>
            <person name="Dirks R."/>
        </authorList>
    </citation>
    <scope>NUCLEOTIDE SEQUENCE</scope>
    <source>
        <strain evidence="2">Tag_6206</strain>
        <tissue evidence="2">Liver</tissue>
    </source>
</reference>
<organism evidence="2 3">
    <name type="scientific">Anguilla anguilla</name>
    <name type="common">European freshwater eel</name>
    <name type="synonym">Muraena anguilla</name>
    <dbReference type="NCBI Taxonomy" id="7936"/>
    <lineage>
        <taxon>Eukaryota</taxon>
        <taxon>Metazoa</taxon>
        <taxon>Chordata</taxon>
        <taxon>Craniata</taxon>
        <taxon>Vertebrata</taxon>
        <taxon>Euteleostomi</taxon>
        <taxon>Actinopterygii</taxon>
        <taxon>Neopterygii</taxon>
        <taxon>Teleostei</taxon>
        <taxon>Anguilliformes</taxon>
        <taxon>Anguillidae</taxon>
        <taxon>Anguilla</taxon>
    </lineage>
</organism>
<evidence type="ECO:0000313" key="3">
    <source>
        <dbReference type="Proteomes" id="UP001044222"/>
    </source>
</evidence>
<dbReference type="Proteomes" id="UP001044222">
    <property type="component" value="Unassembled WGS sequence"/>
</dbReference>
<accession>A0A9D3MWM9</accession>
<feature type="signal peptide" evidence="1">
    <location>
        <begin position="1"/>
        <end position="18"/>
    </location>
</feature>
<feature type="chain" id="PRO_5038405767" description="Secreted protein" evidence="1">
    <location>
        <begin position="19"/>
        <end position="119"/>
    </location>
</feature>
<protein>
    <recommendedName>
        <fullName evidence="4">Secreted protein</fullName>
    </recommendedName>
</protein>
<name>A0A9D3MWM9_ANGAN</name>
<proteinExistence type="predicted"/>
<evidence type="ECO:0000313" key="2">
    <source>
        <dbReference type="EMBL" id="KAG5856441.1"/>
    </source>
</evidence>
<comment type="caution">
    <text evidence="2">The sequence shown here is derived from an EMBL/GenBank/DDBJ whole genome shotgun (WGS) entry which is preliminary data.</text>
</comment>
<dbReference type="AlphaFoldDB" id="A0A9D3MWM9"/>